<evidence type="ECO:0000256" key="2">
    <source>
        <dbReference type="ARBA" id="ARBA00022737"/>
    </source>
</evidence>
<sequence>MGAPSQQNASPTPDEVIEVAETQKFDRAAYKQRAMLSMKTSGEESALDKIEHEGWLLALNLATSDGRVTSYYQNTFWESTAASGGVSTDPSNALLQDFKDIEVYGEYPARQLLALLHHGGVPVAWRTFELQDPASPLAAYFADGEVYTGTHCSGAAGLGANRRMTASIIDTWPSNWRDLVHASDPVLHDAFQLYANTLVDQDNCDHARLAAKASAASYGRGGYGGYGIGFAADAYLMSRPTADAFLQGGWGGDMLGSVGTDCNMDVTTTLPRSDPNARAYEGGTCRSSGYSMDYAFYVKGVPPPPPPSPPPPPLPPPPPPSPPPPPLTPPNLGGQHCCGSGGTDHAGGHWIIDSNIAISGIHCNLGLFEIKSGVTVTVIPWNGTHHGTIQIFARYVHILGTLTATGSGYKGGARPTIISSGGYQGESSCGTGNISQAKNCGGGGGGSGETQGQGRPGGGGGAASVGSVGGLTSNYPWGGEGGSAVDLETAITQSVPFLGPGGGSGGNDDSVSSNPLGGLGGAGGGGIRLRAFEYLRLTGAVYAQGAAGQGSATCSSSSDTTTCWDLAGPGGGGAGGTIILHTVTATMASASSMNVSGGTGGQSHLGSNLGGDGGNGWEHIETSDSNVYNCLVPPRTLTPTTTAPSSVTPTVQPTTGAPTSSPTLSPATTVPSTLLPSATPTTLVPSSSPTRAPTTVGEVYAVGDNDSGQLGDGSGTNQSRPVLAATSGNVVQVAAWDHTVFRTSLGQVLACGSNAYGQLGLGSGNTTNIASPVRVMVNFTVAHIAAGHFHTLFVTSDAEVYGVGRNSEGQLGTGGTNVSHDAPVMIAVSSSASGVVHAAAGRYHSVFVLASGKVYALGHNSAGQLGDGTRTARRAAVQVALSSASGAQVVAGCYHTVILTADGQTYMTGKNDYGQLGDGSTTWRSTPVRVMSSHAVKAAAAGWHHTLFLTTDGQAYATGRRWTQQQSDQYHVLYPDGQISTPVQVMSGQMVTQIAAGAWHSLFVTAASHVYSGGRNYEGQLGDGTRLVRIEAAEVPILTTHDVGGIGAGHLHSVFMAAGPFPATATPTATLHPITSAPSTAQPTASPSSASPTASPSTSPTAAPSPSSDAPTSSPSLTPTSGSSVALGMQSGAIADSQISASSEHRDCLAASGRLASSGTYSSSTGSQGAWCAASSASGEWLQVDLESSQTVHGISTQGRHDAAQWVTSYQVQGSIDGVTWTDALEQVTGGRNFTGNSDQTTTVFRRFSTEIAARYLRVYPLAWNSYIAMRVELYSYMYIAPPPPPRQLALAIDGNSNTFSYSSSLWTSTNLYSSGNQAKTEAFFIPTTTVELEMVYAATAYAYECYAPEAGSLLPPELPEPSPLSQACAQNQDMTGPMPLRLRPP</sequence>
<feature type="domain" description="F5/8 type C" evidence="5">
    <location>
        <begin position="1122"/>
        <end position="1277"/>
    </location>
</feature>
<evidence type="ECO:0000313" key="7">
    <source>
        <dbReference type="Proteomes" id="UP001190700"/>
    </source>
</evidence>
<dbReference type="InterPro" id="IPR051553">
    <property type="entry name" value="Ran_GTPase-activating"/>
</dbReference>
<name>A0AAE0KYT6_9CHLO</name>
<evidence type="ECO:0000256" key="4">
    <source>
        <dbReference type="SAM" id="MobiDB-lite"/>
    </source>
</evidence>
<dbReference type="Pfam" id="PF00415">
    <property type="entry name" value="RCC1"/>
    <property type="match status" value="1"/>
</dbReference>
<reference evidence="6 7" key="1">
    <citation type="journal article" date="2015" name="Genome Biol. Evol.">
        <title>Comparative Genomics of a Bacterivorous Green Alga Reveals Evolutionary Causalities and Consequences of Phago-Mixotrophic Mode of Nutrition.</title>
        <authorList>
            <person name="Burns J.A."/>
            <person name="Paasch A."/>
            <person name="Narechania A."/>
            <person name="Kim E."/>
        </authorList>
    </citation>
    <scope>NUCLEOTIDE SEQUENCE [LARGE SCALE GENOMIC DNA]</scope>
    <source>
        <strain evidence="6 7">PLY_AMNH</strain>
    </source>
</reference>
<gene>
    <name evidence="6" type="ORF">CYMTET_25572</name>
</gene>
<feature type="compositionally biased region" description="Low complexity" evidence="4">
    <location>
        <begin position="635"/>
        <end position="690"/>
    </location>
</feature>
<feature type="region of interest" description="Disordered" evidence="4">
    <location>
        <begin position="440"/>
        <end position="465"/>
    </location>
</feature>
<dbReference type="SUPFAM" id="SSF49785">
    <property type="entry name" value="Galactose-binding domain-like"/>
    <property type="match status" value="1"/>
</dbReference>
<dbReference type="PRINTS" id="PR00633">
    <property type="entry name" value="RCCNDNSATION"/>
</dbReference>
<evidence type="ECO:0000313" key="6">
    <source>
        <dbReference type="EMBL" id="KAK3265771.1"/>
    </source>
</evidence>
<dbReference type="InterPro" id="IPR008979">
    <property type="entry name" value="Galactose-bd-like_sf"/>
</dbReference>
<dbReference type="InterPro" id="IPR000421">
    <property type="entry name" value="FA58C"/>
</dbReference>
<feature type="compositionally biased region" description="Gly residues" evidence="4">
    <location>
        <begin position="597"/>
        <end position="616"/>
    </location>
</feature>
<protein>
    <recommendedName>
        <fullName evidence="5">F5/8 type C domain-containing protein</fullName>
    </recommendedName>
</protein>
<comment type="caution">
    <text evidence="6">The sequence shown here is derived from an EMBL/GenBank/DDBJ whole genome shotgun (WGS) entry which is preliminary data.</text>
</comment>
<dbReference type="SUPFAM" id="SSF50985">
    <property type="entry name" value="RCC1/BLIP-II"/>
    <property type="match status" value="1"/>
</dbReference>
<feature type="region of interest" description="Disordered" evidence="4">
    <location>
        <begin position="1359"/>
        <end position="1386"/>
    </location>
</feature>
<organism evidence="6 7">
    <name type="scientific">Cymbomonas tetramitiformis</name>
    <dbReference type="NCBI Taxonomy" id="36881"/>
    <lineage>
        <taxon>Eukaryota</taxon>
        <taxon>Viridiplantae</taxon>
        <taxon>Chlorophyta</taxon>
        <taxon>Pyramimonadophyceae</taxon>
        <taxon>Pyramimonadales</taxon>
        <taxon>Pyramimonadaceae</taxon>
        <taxon>Cymbomonas</taxon>
    </lineage>
</organism>
<dbReference type="InterPro" id="IPR009091">
    <property type="entry name" value="RCC1/BLIP-II"/>
</dbReference>
<dbReference type="PANTHER" id="PTHR45982:SF1">
    <property type="entry name" value="REGULATOR OF CHROMOSOME CONDENSATION"/>
    <property type="match status" value="1"/>
</dbReference>
<feature type="repeat" description="RCC1" evidence="3">
    <location>
        <begin position="798"/>
        <end position="851"/>
    </location>
</feature>
<dbReference type="GO" id="GO:0005085">
    <property type="term" value="F:guanyl-nucleotide exchange factor activity"/>
    <property type="evidence" value="ECO:0007669"/>
    <property type="project" value="TreeGrafter"/>
</dbReference>
<dbReference type="PROSITE" id="PS01285">
    <property type="entry name" value="FA58C_1"/>
    <property type="match status" value="1"/>
</dbReference>
<feature type="region of interest" description="Disordered" evidence="4">
    <location>
        <begin position="594"/>
        <end position="620"/>
    </location>
</feature>
<dbReference type="InterPro" id="IPR000408">
    <property type="entry name" value="Reg_chr_condens"/>
</dbReference>
<feature type="region of interest" description="Disordered" evidence="4">
    <location>
        <begin position="1067"/>
        <end position="1125"/>
    </location>
</feature>
<dbReference type="PROSITE" id="PS00626">
    <property type="entry name" value="RCC1_2"/>
    <property type="match status" value="4"/>
</dbReference>
<dbReference type="SMART" id="SM00231">
    <property type="entry name" value="FA58C"/>
    <property type="match status" value="1"/>
</dbReference>
<dbReference type="PROSITE" id="PS50012">
    <property type="entry name" value="RCC1_3"/>
    <property type="match status" value="6"/>
</dbReference>
<dbReference type="Pfam" id="PF25390">
    <property type="entry name" value="WD40_RLD"/>
    <property type="match status" value="1"/>
</dbReference>
<accession>A0AAE0KYT6</accession>
<dbReference type="EMBL" id="LGRX02013715">
    <property type="protein sequence ID" value="KAK3265771.1"/>
    <property type="molecule type" value="Genomic_DNA"/>
</dbReference>
<feature type="region of interest" description="Disordered" evidence="4">
    <location>
        <begin position="635"/>
        <end position="694"/>
    </location>
</feature>
<dbReference type="PROSITE" id="PS50022">
    <property type="entry name" value="FA58C_3"/>
    <property type="match status" value="1"/>
</dbReference>
<feature type="region of interest" description="Disordered" evidence="4">
    <location>
        <begin position="303"/>
        <end position="339"/>
    </location>
</feature>
<feature type="compositionally biased region" description="Pro residues" evidence="4">
    <location>
        <begin position="303"/>
        <end position="329"/>
    </location>
</feature>
<feature type="repeat" description="RCC1" evidence="3">
    <location>
        <begin position="1008"/>
        <end position="1059"/>
    </location>
</feature>
<dbReference type="CDD" id="cd00057">
    <property type="entry name" value="FA58C"/>
    <property type="match status" value="1"/>
</dbReference>
<dbReference type="PANTHER" id="PTHR45982">
    <property type="entry name" value="REGULATOR OF CHROMOSOME CONDENSATION"/>
    <property type="match status" value="1"/>
</dbReference>
<evidence type="ECO:0000259" key="5">
    <source>
        <dbReference type="PROSITE" id="PS50022"/>
    </source>
</evidence>
<feature type="repeat" description="RCC1" evidence="3">
    <location>
        <begin position="746"/>
        <end position="797"/>
    </location>
</feature>
<feature type="compositionally biased region" description="Low complexity" evidence="4">
    <location>
        <begin position="1067"/>
        <end position="1124"/>
    </location>
</feature>
<dbReference type="GO" id="GO:0005737">
    <property type="term" value="C:cytoplasm"/>
    <property type="evidence" value="ECO:0007669"/>
    <property type="project" value="TreeGrafter"/>
</dbReference>
<feature type="compositionally biased region" description="Low complexity" evidence="4">
    <location>
        <begin position="507"/>
        <end position="516"/>
    </location>
</feature>
<dbReference type="Proteomes" id="UP001190700">
    <property type="component" value="Unassembled WGS sequence"/>
</dbReference>
<dbReference type="FunFam" id="2.60.120.260:FF:000016">
    <property type="entry name" value="Contactin-associated protein-like 4 isoform 1"/>
    <property type="match status" value="1"/>
</dbReference>
<feature type="repeat" description="RCC1" evidence="3">
    <location>
        <begin position="697"/>
        <end position="746"/>
    </location>
</feature>
<feature type="repeat" description="RCC1" evidence="3">
    <location>
        <begin position="852"/>
        <end position="902"/>
    </location>
</feature>
<keyword evidence="7" id="KW-1185">Reference proteome</keyword>
<dbReference type="InterPro" id="IPR058923">
    <property type="entry name" value="RCC1-like_dom"/>
</dbReference>
<keyword evidence="1" id="KW-0344">Guanine-nucleotide releasing factor</keyword>
<dbReference type="Gene3D" id="2.130.10.30">
    <property type="entry name" value="Regulator of chromosome condensation 1/beta-lactamase-inhibitor protein II"/>
    <property type="match status" value="2"/>
</dbReference>
<proteinExistence type="predicted"/>
<feature type="region of interest" description="Disordered" evidence="4">
    <location>
        <begin position="495"/>
        <end position="516"/>
    </location>
</feature>
<evidence type="ECO:0000256" key="1">
    <source>
        <dbReference type="ARBA" id="ARBA00022658"/>
    </source>
</evidence>
<dbReference type="Pfam" id="PF00754">
    <property type="entry name" value="F5_F8_type_C"/>
    <property type="match status" value="1"/>
</dbReference>
<keyword evidence="2" id="KW-0677">Repeat</keyword>
<evidence type="ECO:0000256" key="3">
    <source>
        <dbReference type="PROSITE-ProRule" id="PRU00235"/>
    </source>
</evidence>
<feature type="repeat" description="RCC1" evidence="3">
    <location>
        <begin position="903"/>
        <end position="952"/>
    </location>
</feature>
<dbReference type="Gene3D" id="2.60.120.260">
    <property type="entry name" value="Galactose-binding domain-like"/>
    <property type="match status" value="1"/>
</dbReference>